<feature type="transmembrane region" description="Helical" evidence="1">
    <location>
        <begin position="72"/>
        <end position="92"/>
    </location>
</feature>
<feature type="transmembrane region" description="Helical" evidence="1">
    <location>
        <begin position="362"/>
        <end position="381"/>
    </location>
</feature>
<feature type="transmembrane region" description="Helical" evidence="1">
    <location>
        <begin position="7"/>
        <end position="24"/>
    </location>
</feature>
<dbReference type="PaxDb" id="610130-Closa_0548"/>
<sequence>MKTLNYIRMGLLCILGSYYLTWRIDEITLDTWFQKIFVFIYFLLILLFFWLLRHRYLKLPPITIQEKVAKNLVSILITVVFVTVGFDAFVGWRYDPISISITALGKTGEIHVGQKGTEVWITEIKIDGQKYDLSKVPLAPEWEYRDNANLLSYQNQPSTIAFELPGARNTEIDFLSHPWSGEVLVKSNQKNQKIDLYRTEDKESSNVTFSLPGERGVSFIWDWIARIGCFILLLDIINTAICFLIWRKSIKTENSSTSSLSPPRNYQLLYILAVCMGIAFLIFRHTSIELYSKAYFALLCGAFSVLLILTGVAYFAVLKEHNVQRYNMRAFVIAIILSVFVVFLLVNNLYNLEFHPTFTAIFYLQSSLLFSLCTLTLYLSFHIMPSSLLGVMVPPFLLSIVLPLSGWLRSWTTGSLFLVTSFLFFILFFAIYVLRQKFDFKYSKIEKAVSRVKILFFVCITFFTVFLWSYNKIVLSPNKIQGGISIIGFLGISMVYAAAFGISILTLLQLFKNKISKKWITTRTIRIQKNELKVFPILLIFMILYWLIWLVAYYPANMSPDSVDQWGQAIGVSPLLDAHPIFSTLWIRMCSLLWQSPAMVILVQIISTAVILAYILNYFSLWNFNKKVLLVLGCAVALLPNSSIYVVTQWKDVVFLLALLVLAYLMQKIFMDKKIGALENIALVIALSGVSLLRHNGFLIALICGLILLIVALKKRLFYSVVSIILAATFVFLFNGPIYKALNVKHYGIGLAGTVTDCVGYTIYYDGEIPEDILEEATQTATVDFWKAQFAPFLAFDYIYNGEHNLSSIYAGKSSAEQIGIILRLFLRNPDIIFYERMAMNDTNLFINQSEAQGSLNSRYQKDIYENDFGFAHKDTTLKTLLDKFLSATSWQNPFWDSFLWRNGVMICVAAWVIYFNFTQKRWTRNIIFLPMIINFLTLFIALVEQSYRFTHNIVPYLLIAILFAVMPDEADEQTNMVFERKHKSKKQVRV</sequence>
<dbReference type="RefSeq" id="WP_013271278.1">
    <property type="nucleotide sequence ID" value="NC_014376.1"/>
</dbReference>
<dbReference type="STRING" id="610130.Closa_0548"/>
<feature type="transmembrane region" description="Helical" evidence="1">
    <location>
        <begin position="388"/>
        <end position="408"/>
    </location>
</feature>
<dbReference type="HOGENOM" id="CLU_301428_0_0_9"/>
<feature type="transmembrane region" description="Helical" evidence="1">
    <location>
        <begin position="532"/>
        <end position="554"/>
    </location>
</feature>
<keyword evidence="1" id="KW-1133">Transmembrane helix</keyword>
<feature type="transmembrane region" description="Helical" evidence="1">
    <location>
        <begin position="899"/>
        <end position="918"/>
    </location>
</feature>
<proteinExistence type="predicted"/>
<gene>
    <name evidence="2" type="ordered locus">Closa_0548</name>
</gene>
<keyword evidence="1" id="KW-0472">Membrane</keyword>
<feature type="transmembrane region" description="Helical" evidence="1">
    <location>
        <begin position="927"/>
        <end position="944"/>
    </location>
</feature>
<feature type="transmembrane region" description="Helical" evidence="1">
    <location>
        <begin position="483"/>
        <end position="511"/>
    </location>
</feature>
<feature type="transmembrane region" description="Helical" evidence="1">
    <location>
        <begin position="717"/>
        <end position="735"/>
    </location>
</feature>
<feature type="transmembrane region" description="Helical" evidence="1">
    <location>
        <begin position="330"/>
        <end position="350"/>
    </location>
</feature>
<feature type="transmembrane region" description="Helical" evidence="1">
    <location>
        <begin position="414"/>
        <end position="434"/>
    </location>
</feature>
<evidence type="ECO:0000313" key="3">
    <source>
        <dbReference type="Proteomes" id="UP000001662"/>
    </source>
</evidence>
<feature type="transmembrane region" description="Helical" evidence="1">
    <location>
        <begin position="266"/>
        <end position="283"/>
    </location>
</feature>
<feature type="transmembrane region" description="Helical" evidence="1">
    <location>
        <begin position="295"/>
        <end position="318"/>
    </location>
</feature>
<dbReference type="OrthoDB" id="2137478at2"/>
<feature type="transmembrane region" description="Helical" evidence="1">
    <location>
        <begin position="653"/>
        <end position="671"/>
    </location>
</feature>
<name>D9R4J6_LACSW</name>
<keyword evidence="1" id="KW-0812">Transmembrane</keyword>
<feature type="transmembrane region" description="Helical" evidence="1">
    <location>
        <begin position="223"/>
        <end position="246"/>
    </location>
</feature>
<feature type="transmembrane region" description="Helical" evidence="1">
    <location>
        <begin position="454"/>
        <end position="471"/>
    </location>
</feature>
<evidence type="ECO:0000313" key="2">
    <source>
        <dbReference type="EMBL" id="ADL03180.1"/>
    </source>
</evidence>
<feature type="transmembrane region" description="Helical" evidence="1">
    <location>
        <begin position="950"/>
        <end position="967"/>
    </location>
</feature>
<feature type="transmembrane region" description="Helical" evidence="1">
    <location>
        <begin position="36"/>
        <end position="52"/>
    </location>
</feature>
<dbReference type="Proteomes" id="UP000001662">
    <property type="component" value="Chromosome"/>
</dbReference>
<feature type="transmembrane region" description="Helical" evidence="1">
    <location>
        <begin position="628"/>
        <end position="647"/>
    </location>
</feature>
<accession>D9R4J6</accession>
<protein>
    <submittedName>
        <fullName evidence="2">Uncharacterized protein</fullName>
    </submittedName>
</protein>
<organism evidence="2 3">
    <name type="scientific">Lacrimispora saccharolytica (strain ATCC 35040 / DSM 2544 / NRCC 2533 / WM1)</name>
    <name type="common">Clostridium saccharolyticum</name>
    <dbReference type="NCBI Taxonomy" id="610130"/>
    <lineage>
        <taxon>Bacteria</taxon>
        <taxon>Bacillati</taxon>
        <taxon>Bacillota</taxon>
        <taxon>Clostridia</taxon>
        <taxon>Lachnospirales</taxon>
        <taxon>Lachnospiraceae</taxon>
        <taxon>Lacrimispora</taxon>
    </lineage>
</organism>
<feature type="transmembrane region" description="Helical" evidence="1">
    <location>
        <begin position="592"/>
        <end position="616"/>
    </location>
</feature>
<feature type="transmembrane region" description="Helical" evidence="1">
    <location>
        <begin position="683"/>
        <end position="711"/>
    </location>
</feature>
<dbReference type="eggNOG" id="ENOG502Z972">
    <property type="taxonomic scope" value="Bacteria"/>
</dbReference>
<evidence type="ECO:0000256" key="1">
    <source>
        <dbReference type="SAM" id="Phobius"/>
    </source>
</evidence>
<keyword evidence="3" id="KW-1185">Reference proteome</keyword>
<dbReference type="EMBL" id="CP002109">
    <property type="protein sequence ID" value="ADL03180.1"/>
    <property type="molecule type" value="Genomic_DNA"/>
</dbReference>
<dbReference type="KEGG" id="csh:Closa_0548"/>
<dbReference type="AlphaFoldDB" id="D9R4J6"/>
<reference evidence="2" key="1">
    <citation type="submission" date="2010-07" db="EMBL/GenBank/DDBJ databases">
        <title>Complete sequence of Clostridium saccharolyticum WM1.</title>
        <authorList>
            <consortium name="US DOE Joint Genome Institute"/>
            <person name="Lucas S."/>
            <person name="Copeland A."/>
            <person name="Lapidus A."/>
            <person name="Cheng J.-F."/>
            <person name="Bruce D."/>
            <person name="Goodwin L."/>
            <person name="Pitluck S."/>
            <person name="Chertkov O."/>
            <person name="Detter J.C."/>
            <person name="Han C."/>
            <person name="Tapia R."/>
            <person name="Land M."/>
            <person name="Hauser L."/>
            <person name="Chang Y.-J."/>
            <person name="Jeffries C."/>
            <person name="Kyrpides N."/>
            <person name="Ivanova N."/>
            <person name="Mikhailova N."/>
            <person name="Mouttaki H."/>
            <person name="Lin L."/>
            <person name="Zhou J."/>
            <person name="Hemme C.L."/>
            <person name="Woyke T."/>
        </authorList>
    </citation>
    <scope>NUCLEOTIDE SEQUENCE [LARGE SCALE GENOMIC DNA]</scope>
    <source>
        <strain evidence="2">WM1</strain>
    </source>
</reference>